<dbReference type="EMBL" id="KL197715">
    <property type="protein sequence ID" value="KDQ59827.1"/>
    <property type="molecule type" value="Genomic_DNA"/>
</dbReference>
<evidence type="ECO:0000256" key="2">
    <source>
        <dbReference type="ARBA" id="ARBA00022801"/>
    </source>
</evidence>
<dbReference type="InterPro" id="IPR018087">
    <property type="entry name" value="Glyco_hydro_5_CS"/>
</dbReference>
<dbReference type="InterPro" id="IPR013780">
    <property type="entry name" value="Glyco_hydro_b"/>
</dbReference>
<dbReference type="Gene3D" id="3.20.20.80">
    <property type="entry name" value="Glycosidases"/>
    <property type="match status" value="2"/>
</dbReference>
<feature type="region of interest" description="Disordered" evidence="4">
    <location>
        <begin position="789"/>
        <end position="832"/>
    </location>
</feature>
<organism evidence="6 7">
    <name type="scientific">Jaapia argillacea MUCL 33604</name>
    <dbReference type="NCBI Taxonomy" id="933084"/>
    <lineage>
        <taxon>Eukaryota</taxon>
        <taxon>Fungi</taxon>
        <taxon>Dikarya</taxon>
        <taxon>Basidiomycota</taxon>
        <taxon>Agaricomycotina</taxon>
        <taxon>Agaricomycetes</taxon>
        <taxon>Agaricomycetidae</taxon>
        <taxon>Jaapiales</taxon>
        <taxon>Jaapiaceae</taxon>
        <taxon>Jaapia</taxon>
    </lineage>
</organism>
<dbReference type="GO" id="GO:0050295">
    <property type="term" value="F:steryl-beta-glucosidase activity"/>
    <property type="evidence" value="ECO:0007669"/>
    <property type="project" value="TreeGrafter"/>
</dbReference>
<feature type="domain" description="Glycoside hydrolase family 5 C-terminal" evidence="5">
    <location>
        <begin position="703"/>
        <end position="763"/>
    </location>
</feature>
<dbReference type="Gene3D" id="2.60.40.1180">
    <property type="entry name" value="Golgi alpha-mannosidase II"/>
    <property type="match status" value="1"/>
</dbReference>
<dbReference type="AlphaFoldDB" id="A0A067Q8J1"/>
<dbReference type="InterPro" id="IPR041036">
    <property type="entry name" value="GH5_C"/>
</dbReference>
<dbReference type="InterPro" id="IPR017853">
    <property type="entry name" value="GH"/>
</dbReference>
<keyword evidence="2 6" id="KW-0378">Hydrolase</keyword>
<protein>
    <submittedName>
        <fullName evidence="6">Glycoside hydrolase family 5 protein</fullName>
    </submittedName>
</protein>
<dbReference type="Pfam" id="PF18564">
    <property type="entry name" value="Glyco_hydro_5_C"/>
    <property type="match status" value="1"/>
</dbReference>
<dbReference type="PANTHER" id="PTHR31308:SF6">
    <property type="entry name" value="GLYCOSIDE HYDROLASE FAMILY 5 C-TERMINAL DOMAIN-CONTAINING PROTEIN"/>
    <property type="match status" value="1"/>
</dbReference>
<evidence type="ECO:0000256" key="1">
    <source>
        <dbReference type="ARBA" id="ARBA00005641"/>
    </source>
</evidence>
<dbReference type="InParanoid" id="A0A067Q8J1"/>
<dbReference type="GO" id="GO:0005975">
    <property type="term" value="P:carbohydrate metabolic process"/>
    <property type="evidence" value="ECO:0007669"/>
    <property type="project" value="InterPro"/>
</dbReference>
<evidence type="ECO:0000256" key="3">
    <source>
        <dbReference type="ARBA" id="ARBA00023295"/>
    </source>
</evidence>
<dbReference type="STRING" id="933084.A0A067Q8J1"/>
<dbReference type="SUPFAM" id="SSF51445">
    <property type="entry name" value="(Trans)glycosidases"/>
    <property type="match status" value="2"/>
</dbReference>
<evidence type="ECO:0000313" key="7">
    <source>
        <dbReference type="Proteomes" id="UP000027265"/>
    </source>
</evidence>
<dbReference type="PROSITE" id="PS00659">
    <property type="entry name" value="GLYCOSYL_HYDROL_F5"/>
    <property type="match status" value="1"/>
</dbReference>
<evidence type="ECO:0000313" key="6">
    <source>
        <dbReference type="EMBL" id="KDQ59827.1"/>
    </source>
</evidence>
<keyword evidence="7" id="KW-1185">Reference proteome</keyword>
<keyword evidence="3" id="KW-0326">Glycosidase</keyword>
<name>A0A067Q8J1_9AGAM</name>
<feature type="compositionally biased region" description="Low complexity" evidence="4">
    <location>
        <begin position="789"/>
        <end position="814"/>
    </location>
</feature>
<sequence length="912" mass="100362">MPPVPRTSPATSQPTPDYYIHTTHGHFVDNHGRTLLLRGVNLSGSCKSPVGQPSQILDGFWEAAEDGGESFESRPLNLDDGSADIHLARLRGWGYNMLRYVVTWESLEHEGPGKYDYDFMDYTVRLLQKCKEFGFKVYMDPHQDIWSRFSGGSGAPYWTLPACGLNPHSFTPTQSSILHCEYPNPSSPDPASLPAMIWSTNYGRLSAQTIFTLFFGGRDFAPLCIIDGINIQDWLQNHFIEAFGKLADRIREEGGLLDECVIGWDTMNEPFEGLLGWDDLNKPSMRQTNMLKKGSAPTPAQSFRLGMGQKQTVEHWTFGSFGPKRDGNVTIDPAGIKVWLTAEEAGEDEDGVNARWGWKRGSEWKLDGTCIWAKAGVWDVESGYIIDPTYFSKLPDGERQVEFIEDYYKPHVLSYLSRIRLSHPESIMFLQPPVFVQPPNMEEQELKGRCCYSTHYYDGLTLITRHWNWFNADALGVLRGRYKSPIQAVKIGEAAIRKSLREQLAELASDASIISSTHAYPTIIGEIGIPFDMDSKRSYGWTDDGAHLGDYTRQEKALDASLNGADVGGGLNWTLWTYVDDGSHEWGDGWNLEDLSLWCEDDLRGAKGRAEKLGCRIGEEREGRGGGGGVVRRKGSGYGGSAMQGKASAFSLATLTLNGSSTPDTFTDEEEEEEVKKFVPPSSWDNPYDFLTDGARAVRAFCRPYPVVTVGTPKEIEFSIAKAEFRCTVVVRSDDAPTLGEGGGKEGELATEIYVPLVHFGSRKLVAKFCEGEGGEGDAGEGEVRLTDSPISSLASSTSLPSPSTSPSLLPPSSRNQTYPAASSATLVPTSPPGALVTLDVQASVGRWEVEGQKLKWWYPVPAPGEPEREYSIVVKREGGPMKLKSEVGGGRGGGWMDVCKEVCAGDGCVVM</sequence>
<dbReference type="OrthoDB" id="9971853at2759"/>
<dbReference type="PANTHER" id="PTHR31308">
    <property type="match status" value="1"/>
</dbReference>
<gene>
    <name evidence="6" type="ORF">JAAARDRAFT_127299</name>
</gene>
<evidence type="ECO:0000259" key="5">
    <source>
        <dbReference type="Pfam" id="PF18564"/>
    </source>
</evidence>
<accession>A0A067Q8J1</accession>
<dbReference type="GO" id="GO:1904462">
    <property type="term" value="P:ergosteryl 3-beta-D-glucoside catabolic process"/>
    <property type="evidence" value="ECO:0007669"/>
    <property type="project" value="TreeGrafter"/>
</dbReference>
<dbReference type="Proteomes" id="UP000027265">
    <property type="component" value="Unassembled WGS sequence"/>
</dbReference>
<proteinExistence type="inferred from homology"/>
<reference evidence="7" key="1">
    <citation type="journal article" date="2014" name="Proc. Natl. Acad. Sci. U.S.A.">
        <title>Extensive sampling of basidiomycete genomes demonstrates inadequacy of the white-rot/brown-rot paradigm for wood decay fungi.</title>
        <authorList>
            <person name="Riley R."/>
            <person name="Salamov A.A."/>
            <person name="Brown D.W."/>
            <person name="Nagy L.G."/>
            <person name="Floudas D."/>
            <person name="Held B.W."/>
            <person name="Levasseur A."/>
            <person name="Lombard V."/>
            <person name="Morin E."/>
            <person name="Otillar R."/>
            <person name="Lindquist E.A."/>
            <person name="Sun H."/>
            <person name="LaButti K.M."/>
            <person name="Schmutz J."/>
            <person name="Jabbour D."/>
            <person name="Luo H."/>
            <person name="Baker S.E."/>
            <person name="Pisabarro A.G."/>
            <person name="Walton J.D."/>
            <person name="Blanchette R.A."/>
            <person name="Henrissat B."/>
            <person name="Martin F."/>
            <person name="Cullen D."/>
            <person name="Hibbett D.S."/>
            <person name="Grigoriev I.V."/>
        </authorList>
    </citation>
    <scope>NUCLEOTIDE SEQUENCE [LARGE SCALE GENOMIC DNA]</scope>
    <source>
        <strain evidence="7">MUCL 33604</strain>
    </source>
</reference>
<feature type="compositionally biased region" description="Polar residues" evidence="4">
    <location>
        <begin position="815"/>
        <end position="829"/>
    </location>
</feature>
<dbReference type="HOGENOM" id="CLU_009024_0_0_1"/>
<evidence type="ECO:0000256" key="4">
    <source>
        <dbReference type="SAM" id="MobiDB-lite"/>
    </source>
</evidence>
<comment type="similarity">
    <text evidence="1">Belongs to the glycosyl hydrolase 5 (cellulase A) family.</text>
</comment>
<dbReference type="InterPro" id="IPR052066">
    <property type="entry name" value="Glycosphingolipid_Hydrolases"/>
</dbReference>